<protein>
    <submittedName>
        <fullName evidence="7">Serine/threonine-protein kinase PknA</fullName>
        <ecNumber evidence="7">2.7.11.1</ecNumber>
    </submittedName>
</protein>
<dbReference type="RefSeq" id="WP_419191259.1">
    <property type="nucleotide sequence ID" value="NZ_CP036434.1"/>
</dbReference>
<evidence type="ECO:0000256" key="1">
    <source>
        <dbReference type="ARBA" id="ARBA00022679"/>
    </source>
</evidence>
<dbReference type="CDD" id="cd14014">
    <property type="entry name" value="STKc_PknB_like"/>
    <property type="match status" value="1"/>
</dbReference>
<dbReference type="EMBL" id="CP036434">
    <property type="protein sequence ID" value="QDV06800.1"/>
    <property type="molecule type" value="Genomic_DNA"/>
</dbReference>
<dbReference type="Gene3D" id="3.30.200.20">
    <property type="entry name" value="Phosphorylase Kinase, domain 1"/>
    <property type="match status" value="1"/>
</dbReference>
<dbReference type="PANTHER" id="PTHR43289:SF34">
    <property type="entry name" value="SERINE_THREONINE-PROTEIN KINASE YBDM-RELATED"/>
    <property type="match status" value="1"/>
</dbReference>
<dbReference type="Gene3D" id="1.10.510.10">
    <property type="entry name" value="Transferase(Phosphotransferase) domain 1"/>
    <property type="match status" value="1"/>
</dbReference>
<evidence type="ECO:0000313" key="7">
    <source>
        <dbReference type="EMBL" id="QDV06800.1"/>
    </source>
</evidence>
<evidence type="ECO:0000256" key="2">
    <source>
        <dbReference type="ARBA" id="ARBA00022741"/>
    </source>
</evidence>
<dbReference type="InterPro" id="IPR017441">
    <property type="entry name" value="Protein_kinase_ATP_BS"/>
</dbReference>
<dbReference type="SUPFAM" id="SSF56112">
    <property type="entry name" value="Protein kinase-like (PK-like)"/>
    <property type="match status" value="1"/>
</dbReference>
<evidence type="ECO:0000259" key="6">
    <source>
        <dbReference type="PROSITE" id="PS50011"/>
    </source>
</evidence>
<dbReference type="PROSITE" id="PS50011">
    <property type="entry name" value="PROTEIN_KINASE_DOM"/>
    <property type="match status" value="1"/>
</dbReference>
<feature type="domain" description="Protein kinase" evidence="6">
    <location>
        <begin position="82"/>
        <end position="387"/>
    </location>
</feature>
<dbReference type="EC" id="2.7.11.1" evidence="7"/>
<gene>
    <name evidence="7" type="primary">pknA_1</name>
    <name evidence="7" type="ORF">Poly30_23150</name>
</gene>
<keyword evidence="4 5" id="KW-0067">ATP-binding</keyword>
<keyword evidence="2 5" id="KW-0547">Nucleotide-binding</keyword>
<dbReference type="PANTHER" id="PTHR43289">
    <property type="entry name" value="MITOGEN-ACTIVATED PROTEIN KINASE KINASE KINASE 20-RELATED"/>
    <property type="match status" value="1"/>
</dbReference>
<keyword evidence="3 7" id="KW-0418">Kinase</keyword>
<accession>A0A518ERT1</accession>
<feature type="binding site" evidence="5">
    <location>
        <position position="111"/>
    </location>
    <ligand>
        <name>ATP</name>
        <dbReference type="ChEBI" id="CHEBI:30616"/>
    </ligand>
</feature>
<dbReference type="GO" id="GO:0004674">
    <property type="term" value="F:protein serine/threonine kinase activity"/>
    <property type="evidence" value="ECO:0007669"/>
    <property type="project" value="UniProtKB-EC"/>
</dbReference>
<dbReference type="SMART" id="SM00220">
    <property type="entry name" value="S_TKc"/>
    <property type="match status" value="1"/>
</dbReference>
<dbReference type="PROSITE" id="PS00108">
    <property type="entry name" value="PROTEIN_KINASE_ST"/>
    <property type="match status" value="1"/>
</dbReference>
<dbReference type="AlphaFoldDB" id="A0A518ERT1"/>
<evidence type="ECO:0000256" key="4">
    <source>
        <dbReference type="ARBA" id="ARBA00022840"/>
    </source>
</evidence>
<reference evidence="7 8" key="1">
    <citation type="submission" date="2019-02" db="EMBL/GenBank/DDBJ databases">
        <title>Deep-cultivation of Planctomycetes and their phenomic and genomic characterization uncovers novel biology.</title>
        <authorList>
            <person name="Wiegand S."/>
            <person name="Jogler M."/>
            <person name="Boedeker C."/>
            <person name="Pinto D."/>
            <person name="Vollmers J."/>
            <person name="Rivas-Marin E."/>
            <person name="Kohn T."/>
            <person name="Peeters S.H."/>
            <person name="Heuer A."/>
            <person name="Rast P."/>
            <person name="Oberbeckmann S."/>
            <person name="Bunk B."/>
            <person name="Jeske O."/>
            <person name="Meyerdierks A."/>
            <person name="Storesund J.E."/>
            <person name="Kallscheuer N."/>
            <person name="Luecker S."/>
            <person name="Lage O.M."/>
            <person name="Pohl T."/>
            <person name="Merkel B.J."/>
            <person name="Hornburger P."/>
            <person name="Mueller R.-W."/>
            <person name="Bruemmer F."/>
            <person name="Labrenz M."/>
            <person name="Spormann A.M."/>
            <person name="Op den Camp H."/>
            <person name="Overmann J."/>
            <person name="Amann R."/>
            <person name="Jetten M.S.M."/>
            <person name="Mascher T."/>
            <person name="Medema M.H."/>
            <person name="Devos D.P."/>
            <person name="Kaster A.-K."/>
            <person name="Ovreas L."/>
            <person name="Rohde M."/>
            <person name="Galperin M.Y."/>
            <person name="Jogler C."/>
        </authorList>
    </citation>
    <scope>NUCLEOTIDE SEQUENCE [LARGE SCALE GENOMIC DNA]</scope>
    <source>
        <strain evidence="7 8">Poly30</strain>
    </source>
</reference>
<evidence type="ECO:0000256" key="3">
    <source>
        <dbReference type="ARBA" id="ARBA00022777"/>
    </source>
</evidence>
<name>A0A518ERT1_9BACT</name>
<keyword evidence="1 7" id="KW-0808">Transferase</keyword>
<evidence type="ECO:0000313" key="8">
    <source>
        <dbReference type="Proteomes" id="UP000320390"/>
    </source>
</evidence>
<dbReference type="GO" id="GO:0005524">
    <property type="term" value="F:ATP binding"/>
    <property type="evidence" value="ECO:0007669"/>
    <property type="project" value="UniProtKB-UniRule"/>
</dbReference>
<dbReference type="PROSITE" id="PS00107">
    <property type="entry name" value="PROTEIN_KINASE_ATP"/>
    <property type="match status" value="1"/>
</dbReference>
<dbReference type="InterPro" id="IPR000719">
    <property type="entry name" value="Prot_kinase_dom"/>
</dbReference>
<keyword evidence="8" id="KW-1185">Reference proteome</keyword>
<proteinExistence type="predicted"/>
<evidence type="ECO:0000256" key="5">
    <source>
        <dbReference type="PROSITE-ProRule" id="PRU10141"/>
    </source>
</evidence>
<sequence length="902" mass="97277">MSETELSLEDLFERLLGEPEEVRRSYYETRRVPPGLVDLAEELFAAHALADFEIPIAPTLSELEGVETEPVDDLGAVLEGRYRLDAILGGGSFGTVYRALDLLLGTSVAVKVPSVAPLSHAALEREASCLRRLEHGVARLRDQGVFRSGGADGSEDGEWRHYLVFDLIEGAPFPGSIEPRDALASLLTALAAVHARGVVHRDLKPANVLVTEAGHAFLVDFGIAHGPAFASEGASRDLSLGTEAFAAPEQLAGEMGDARSDVYSWALMGLHALTGVSPVELRGAKSLPAPIAREDTELCVRLFEILGLEREERPRNACEIGAEWQLRRSSAGAAPGGGLRLGKRRPTAYGGFDPELRALLERALQAEDRELALLPVFVGLEPIHHLRSGAAAELARRLRGTSGTEVEALRVLGEWVERGIAFWRGGRLEVHATGLETLRGEALDGNPFGGPRGEAAVLDTAGPDPSWVTGILKQALHMERRGWDARATSLLVGALARVRTWTIGTVVAERRLLLLLVRIAVQDGTTIPLDRAAFEIARSRVRGSARRSLDHAIEVARAIAVGDEERATRELRPGGLVPEDEEAWTGHAALDTEEWERLEAALLSHQYRCSLGLDLDRGRSVRRAAAQRVRAHAKAREAPEKAKGAPRGALFQRRFLWLALRSYRRGRFAQAAELHRRAGVASESVHDRATALLNAASSAMEAWDFEAAHRDATSALRAIESAPFPVLEARAVWTLRTLQFRGGELPAADEELDEAFVALGSPTLQGLHSLTEAAIARVTGDRLRCLEHAELSWRAWTQQQHVEAAALARALMIHEGAAPAASDDAVFGALTRATDAGVALQVLALAPGARAVCADRWAAWAGAFPAVPQGVRLDVLGVDEIETALRMAGLQLRGGSMARSGE</sequence>
<organism evidence="7 8">
    <name type="scientific">Saltatorellus ferox</name>
    <dbReference type="NCBI Taxonomy" id="2528018"/>
    <lineage>
        <taxon>Bacteria</taxon>
        <taxon>Pseudomonadati</taxon>
        <taxon>Planctomycetota</taxon>
        <taxon>Planctomycetia</taxon>
        <taxon>Planctomycetia incertae sedis</taxon>
        <taxon>Saltatorellus</taxon>
    </lineage>
</organism>
<dbReference type="Pfam" id="PF00069">
    <property type="entry name" value="Pkinase"/>
    <property type="match status" value="1"/>
</dbReference>
<dbReference type="InterPro" id="IPR011009">
    <property type="entry name" value="Kinase-like_dom_sf"/>
</dbReference>
<dbReference type="InterPro" id="IPR008271">
    <property type="entry name" value="Ser/Thr_kinase_AS"/>
</dbReference>
<dbReference type="Proteomes" id="UP000320390">
    <property type="component" value="Chromosome"/>
</dbReference>